<organism evidence="1">
    <name type="scientific">marine sediment metagenome</name>
    <dbReference type="NCBI Taxonomy" id="412755"/>
    <lineage>
        <taxon>unclassified sequences</taxon>
        <taxon>metagenomes</taxon>
        <taxon>ecological metagenomes</taxon>
    </lineage>
</organism>
<sequence>MSVEAKSIASISPGFIKATKAEYDTFIASLPVVVSKPSRDLADEIDTLKVRVGELERR</sequence>
<name>X1UFF2_9ZZZZ</name>
<accession>X1UFF2</accession>
<gene>
    <name evidence="1" type="ORF">S12H4_32183</name>
</gene>
<dbReference type="EMBL" id="BARW01018848">
    <property type="protein sequence ID" value="GAJ02297.1"/>
    <property type="molecule type" value="Genomic_DNA"/>
</dbReference>
<comment type="caution">
    <text evidence="1">The sequence shown here is derived from an EMBL/GenBank/DDBJ whole genome shotgun (WGS) entry which is preliminary data.</text>
</comment>
<evidence type="ECO:0000313" key="1">
    <source>
        <dbReference type="EMBL" id="GAJ02297.1"/>
    </source>
</evidence>
<reference evidence="1" key="1">
    <citation type="journal article" date="2014" name="Front. Microbiol.">
        <title>High frequency of phylogenetically diverse reductive dehalogenase-homologous genes in deep subseafloor sedimentary metagenomes.</title>
        <authorList>
            <person name="Kawai M."/>
            <person name="Futagami T."/>
            <person name="Toyoda A."/>
            <person name="Takaki Y."/>
            <person name="Nishi S."/>
            <person name="Hori S."/>
            <person name="Arai W."/>
            <person name="Tsubouchi T."/>
            <person name="Morono Y."/>
            <person name="Uchiyama I."/>
            <person name="Ito T."/>
            <person name="Fujiyama A."/>
            <person name="Inagaki F."/>
            <person name="Takami H."/>
        </authorList>
    </citation>
    <scope>NUCLEOTIDE SEQUENCE</scope>
    <source>
        <strain evidence="1">Expedition CK06-06</strain>
    </source>
</reference>
<proteinExistence type="predicted"/>
<protein>
    <submittedName>
        <fullName evidence="1">Uncharacterized protein</fullName>
    </submittedName>
</protein>
<dbReference type="AlphaFoldDB" id="X1UFF2"/>